<dbReference type="PANTHER" id="PTHR36922:SF1">
    <property type="entry name" value="DUF1993 DOMAIN-CONTAINING PROTEIN"/>
    <property type="match status" value="1"/>
</dbReference>
<dbReference type="InterPro" id="IPR018531">
    <property type="entry name" value="DUF1993"/>
</dbReference>
<keyword evidence="2" id="KW-1185">Reference proteome</keyword>
<dbReference type="InterPro" id="IPR034660">
    <property type="entry name" value="DinB/YfiT-like"/>
</dbReference>
<dbReference type="Proteomes" id="UP001451303">
    <property type="component" value="Unassembled WGS sequence"/>
</dbReference>
<accession>A0ABR3D574</accession>
<evidence type="ECO:0000313" key="1">
    <source>
        <dbReference type="EMBL" id="KAL0467858.1"/>
    </source>
</evidence>
<dbReference type="PANTHER" id="PTHR36922">
    <property type="entry name" value="BLL2446 PROTEIN"/>
    <property type="match status" value="1"/>
</dbReference>
<dbReference type="Gene3D" id="1.20.120.450">
    <property type="entry name" value="dinb family like domain"/>
    <property type="match status" value="1"/>
</dbReference>
<organism evidence="1 2">
    <name type="scientific">Neurospora intermedia</name>
    <dbReference type="NCBI Taxonomy" id="5142"/>
    <lineage>
        <taxon>Eukaryota</taxon>
        <taxon>Fungi</taxon>
        <taxon>Dikarya</taxon>
        <taxon>Ascomycota</taxon>
        <taxon>Pezizomycotina</taxon>
        <taxon>Sordariomycetes</taxon>
        <taxon>Sordariomycetidae</taxon>
        <taxon>Sordariales</taxon>
        <taxon>Sordariaceae</taxon>
        <taxon>Neurospora</taxon>
    </lineage>
</organism>
<sequence>MNIQRTPLYQQLHPLIIFSSYLPHTSPDIKLSHTEYPPCLQVTMADKQIVPIDHSGCLSLYDVSIPTFLRGQHTLKHLLVTATKHAQVNDISLNEIPHWTLHPDMKPLTFQVQCASNTPKKFVDIITGQTGVAFADDETTIEQLIERCQHTIDFLNKVDKKTVDEAHLRFNTINLQLLAQVYNMTPQHYVTKFAVPNFFFHLQTAYAIFRMKGVSIGKVDYLERFLQRDG</sequence>
<gene>
    <name evidence="1" type="ORF">QR685DRAFT_531689</name>
</gene>
<evidence type="ECO:0000313" key="2">
    <source>
        <dbReference type="Proteomes" id="UP001451303"/>
    </source>
</evidence>
<dbReference type="Pfam" id="PF09351">
    <property type="entry name" value="DUF1993"/>
    <property type="match status" value="1"/>
</dbReference>
<proteinExistence type="predicted"/>
<reference evidence="1 2" key="1">
    <citation type="submission" date="2023-09" db="EMBL/GenBank/DDBJ databases">
        <title>Multi-omics analysis of a traditional fermented food reveals byproduct-associated fungal strains for waste-to-food upcycling.</title>
        <authorList>
            <consortium name="Lawrence Berkeley National Laboratory"/>
            <person name="Rekdal V.M."/>
            <person name="Villalobos-Escobedo J.M."/>
            <person name="Rodriguez-Valeron N."/>
            <person name="Garcia M.O."/>
            <person name="Vasquez D.P."/>
            <person name="Damayanti I."/>
            <person name="Sorensen P.M."/>
            <person name="Baidoo E.E."/>
            <person name="De Carvalho A.C."/>
            <person name="Riley R."/>
            <person name="Lipzen A."/>
            <person name="He G."/>
            <person name="Yan M."/>
            <person name="Haridas S."/>
            <person name="Daum C."/>
            <person name="Yoshinaga Y."/>
            <person name="Ng V."/>
            <person name="Grigoriev I.V."/>
            <person name="Munk R."/>
            <person name="Nuraida L."/>
            <person name="Wijaya C.H."/>
            <person name="Morales P.-C."/>
            <person name="Keasling J.D."/>
        </authorList>
    </citation>
    <scope>NUCLEOTIDE SEQUENCE [LARGE SCALE GENOMIC DNA]</scope>
    <source>
        <strain evidence="1 2">FGSC 2613</strain>
    </source>
</reference>
<comment type="caution">
    <text evidence="1">The sequence shown here is derived from an EMBL/GenBank/DDBJ whole genome shotgun (WGS) entry which is preliminary data.</text>
</comment>
<name>A0ABR3D574_NEUIN</name>
<dbReference type="SUPFAM" id="SSF109854">
    <property type="entry name" value="DinB/YfiT-like putative metalloenzymes"/>
    <property type="match status" value="1"/>
</dbReference>
<dbReference type="EMBL" id="JAVLET010000008">
    <property type="protein sequence ID" value="KAL0467858.1"/>
    <property type="molecule type" value="Genomic_DNA"/>
</dbReference>
<protein>
    <submittedName>
        <fullName evidence="1">Uncharacterized protein</fullName>
    </submittedName>
</protein>